<name>A0ABU3S9Q8_9HYPH</name>
<sequence length="383" mass="41675">MDDEAAIADAKLTAMDAVLQEHGFRKTIAYVETEDARASKRALREAARKTELAEKGIRQLNLMTSQDVGWRNALGVIAKLYSAPDMIEAVKTLAGDPDAARRLQRDTQTKPEGQNEHARAPAPLHLHHNLTEDEAIRLRALLARPEAVSLLALAETLSDERLKLLVEAMRSEALPVLLRETISHDLGELVSRLAGLLQIENRAEARLNGRLVLAFLTYPNWRSVFAHLGRNADARANLALLLHDETVATLLAGYRTDRVTASALRHLVSPAGDAAKSETRRAAVALVDVLLSDPTVAARLQQGEPANKLLENLKRAAAPRETVEHSTISADAASGSLLHRIGAVMRAASMAWSASAGSRISITRSSSQSPRSQRRQSSSRVSR</sequence>
<dbReference type="Proteomes" id="UP001254257">
    <property type="component" value="Unassembled WGS sequence"/>
</dbReference>
<comment type="caution">
    <text evidence="2">The sequence shown here is derived from an EMBL/GenBank/DDBJ whole genome shotgun (WGS) entry which is preliminary data.</text>
</comment>
<accession>A0ABU3S9Q8</accession>
<reference evidence="2 3" key="1">
    <citation type="submission" date="2023-09" db="EMBL/GenBank/DDBJ databases">
        <title>Whole genome shotgun sequencing (WGS) of Bosea sp. ZW T0_25, isolated from stored onions (Allium cepa).</title>
        <authorList>
            <person name="Stoll D.A."/>
            <person name="Huch M."/>
        </authorList>
    </citation>
    <scope>NUCLEOTIDE SEQUENCE [LARGE SCALE GENOMIC DNA]</scope>
    <source>
        <strain evidence="2 3">ZW T0_25</strain>
    </source>
</reference>
<proteinExistence type="predicted"/>
<evidence type="ECO:0000313" key="2">
    <source>
        <dbReference type="EMBL" id="MDU0341100.1"/>
    </source>
</evidence>
<feature type="region of interest" description="Disordered" evidence="1">
    <location>
        <begin position="359"/>
        <end position="383"/>
    </location>
</feature>
<dbReference type="RefSeq" id="WP_316018932.1">
    <property type="nucleotide sequence ID" value="NZ_JAWDID010000019.1"/>
</dbReference>
<gene>
    <name evidence="2" type="ORF">RKE40_14470</name>
</gene>
<feature type="compositionally biased region" description="Basic and acidic residues" evidence="1">
    <location>
        <begin position="103"/>
        <end position="119"/>
    </location>
</feature>
<keyword evidence="3" id="KW-1185">Reference proteome</keyword>
<organism evidence="2 3">
    <name type="scientific">Bosea rubneri</name>
    <dbReference type="NCBI Taxonomy" id="3075434"/>
    <lineage>
        <taxon>Bacteria</taxon>
        <taxon>Pseudomonadati</taxon>
        <taxon>Pseudomonadota</taxon>
        <taxon>Alphaproteobacteria</taxon>
        <taxon>Hyphomicrobiales</taxon>
        <taxon>Boseaceae</taxon>
        <taxon>Bosea</taxon>
    </lineage>
</organism>
<evidence type="ECO:0008006" key="4">
    <source>
        <dbReference type="Google" id="ProtNLM"/>
    </source>
</evidence>
<feature type="region of interest" description="Disordered" evidence="1">
    <location>
        <begin position="103"/>
        <end position="126"/>
    </location>
</feature>
<protein>
    <recommendedName>
        <fullName evidence="4">DUF2336 domain-containing protein</fullName>
    </recommendedName>
</protein>
<dbReference type="EMBL" id="JAWDID010000019">
    <property type="protein sequence ID" value="MDU0341100.1"/>
    <property type="molecule type" value="Genomic_DNA"/>
</dbReference>
<evidence type="ECO:0000313" key="3">
    <source>
        <dbReference type="Proteomes" id="UP001254257"/>
    </source>
</evidence>
<evidence type="ECO:0000256" key="1">
    <source>
        <dbReference type="SAM" id="MobiDB-lite"/>
    </source>
</evidence>